<sequence length="153" mass="18445">MDIRPSLLSYIFAGSTKWRINYIFPELILELDTKTIKLNPEQVLETHIQKGWIWSSLTLETLDQNFQFKGIFNTQVEEFQIALLHDAEFLRNKRNAEKIKETLKPFLREYQNFIQQKLYLSYRLCNLFRSDLSQRSKALVEPYRVCRRLFYLS</sequence>
<evidence type="ECO:0000313" key="3">
    <source>
        <dbReference type="Proteomes" id="UP000280271"/>
    </source>
</evidence>
<feature type="domain" description="DNA helicase IV N-terminal" evidence="1">
    <location>
        <begin position="1"/>
        <end position="139"/>
    </location>
</feature>
<reference evidence="2 3" key="1">
    <citation type="submission" date="2018-09" db="EMBL/GenBank/DDBJ databases">
        <title>The draft genome of Acinetobacter sp. strains.</title>
        <authorList>
            <person name="Qin J."/>
            <person name="Feng Y."/>
            <person name="Zong Z."/>
        </authorList>
    </citation>
    <scope>NUCLEOTIDE SEQUENCE [LARGE SCALE GENOMIC DNA]</scope>
    <source>
        <strain evidence="2 3">WCHAc060005</strain>
    </source>
</reference>
<dbReference type="Pfam" id="PF12462">
    <property type="entry name" value="Helicase_IV_N"/>
    <property type="match status" value="1"/>
</dbReference>
<name>A0ABX9TXG0_9GAMM</name>
<dbReference type="EMBL" id="RCHC01000005">
    <property type="protein sequence ID" value="RLL22819.1"/>
    <property type="molecule type" value="Genomic_DNA"/>
</dbReference>
<dbReference type="Proteomes" id="UP000280271">
    <property type="component" value="Unassembled WGS sequence"/>
</dbReference>
<comment type="caution">
    <text evidence="2">The sequence shown here is derived from an EMBL/GenBank/DDBJ whole genome shotgun (WGS) entry which is preliminary data.</text>
</comment>
<keyword evidence="3" id="KW-1185">Reference proteome</keyword>
<dbReference type="InterPro" id="IPR022161">
    <property type="entry name" value="Helicase_IV_N"/>
</dbReference>
<accession>A0ABX9TXG0</accession>
<gene>
    <name evidence="2" type="ORF">D9K81_06395</name>
</gene>
<protein>
    <recommendedName>
        <fullName evidence="1">DNA helicase IV N-terminal domain-containing protein</fullName>
    </recommendedName>
</protein>
<evidence type="ECO:0000313" key="2">
    <source>
        <dbReference type="EMBL" id="RLL22819.1"/>
    </source>
</evidence>
<proteinExistence type="predicted"/>
<evidence type="ECO:0000259" key="1">
    <source>
        <dbReference type="Pfam" id="PF12462"/>
    </source>
</evidence>
<organism evidence="2 3">
    <name type="scientific">Acinetobacter chengduensis</name>
    <dbReference type="NCBI Taxonomy" id="2420890"/>
    <lineage>
        <taxon>Bacteria</taxon>
        <taxon>Pseudomonadati</taxon>
        <taxon>Pseudomonadota</taxon>
        <taxon>Gammaproteobacteria</taxon>
        <taxon>Moraxellales</taxon>
        <taxon>Moraxellaceae</taxon>
        <taxon>Acinetobacter</taxon>
    </lineage>
</organism>